<protein>
    <recommendedName>
        <fullName evidence="5">Type IV pilus assembly protein PilO</fullName>
    </recommendedName>
</protein>
<keyword evidence="2" id="KW-0812">Transmembrane</keyword>
<dbReference type="Pfam" id="PF04350">
    <property type="entry name" value="PilO"/>
    <property type="match status" value="1"/>
</dbReference>
<keyword evidence="2" id="KW-1133">Transmembrane helix</keyword>
<evidence type="ECO:0000256" key="2">
    <source>
        <dbReference type="SAM" id="Phobius"/>
    </source>
</evidence>
<dbReference type="Gene3D" id="3.30.70.60">
    <property type="match status" value="1"/>
</dbReference>
<dbReference type="Proteomes" id="UP000184088">
    <property type="component" value="Unassembled WGS sequence"/>
</dbReference>
<name>A0A1M5BJI3_9THEO</name>
<evidence type="ECO:0008006" key="5">
    <source>
        <dbReference type="Google" id="ProtNLM"/>
    </source>
</evidence>
<dbReference type="InterPro" id="IPR014717">
    <property type="entry name" value="Transl_elong_EF1B/ribsomal_bS6"/>
</dbReference>
<feature type="transmembrane region" description="Helical" evidence="2">
    <location>
        <begin position="12"/>
        <end position="29"/>
    </location>
</feature>
<evidence type="ECO:0000256" key="1">
    <source>
        <dbReference type="SAM" id="MobiDB-lite"/>
    </source>
</evidence>
<dbReference type="GO" id="GO:0043683">
    <property type="term" value="P:type IV pilus assembly"/>
    <property type="evidence" value="ECO:0007669"/>
    <property type="project" value="InterPro"/>
</dbReference>
<dbReference type="STRING" id="1121256.SAMN02746089_01891"/>
<evidence type="ECO:0000313" key="4">
    <source>
        <dbReference type="Proteomes" id="UP000184088"/>
    </source>
</evidence>
<evidence type="ECO:0000313" key="3">
    <source>
        <dbReference type="EMBL" id="SHF42743.1"/>
    </source>
</evidence>
<dbReference type="GO" id="GO:0043107">
    <property type="term" value="P:type IV pilus-dependent motility"/>
    <property type="evidence" value="ECO:0007669"/>
    <property type="project" value="InterPro"/>
</dbReference>
<feature type="compositionally biased region" description="Polar residues" evidence="1">
    <location>
        <begin position="295"/>
        <end position="316"/>
    </location>
</feature>
<dbReference type="RefSeq" id="WP_073344527.1">
    <property type="nucleotide sequence ID" value="NZ_FQVH01000022.1"/>
</dbReference>
<dbReference type="InterPro" id="IPR007445">
    <property type="entry name" value="PilO"/>
</dbReference>
<feature type="compositionally biased region" description="Low complexity" evidence="1">
    <location>
        <begin position="215"/>
        <end position="294"/>
    </location>
</feature>
<dbReference type="EMBL" id="FQVH01000022">
    <property type="protein sequence ID" value="SHF42743.1"/>
    <property type="molecule type" value="Genomic_DNA"/>
</dbReference>
<keyword evidence="2" id="KW-0472">Membrane</keyword>
<sequence>MIKDVLKDKKRLVLYAVAAAGAVVMLYLFSSGMNRLKTAEANYNSVKAQVQAQMARASVLVSAKNELANVKKQWDSIKQPYVINAEGGSFYDELGTLAEKYKIKDISITPQPVQNGFHNGHLRAVPYELEIKGPFPNVFNLMAGLEKLKTPAEIKPISIQQQDSGMVSVKATVFLYSLNPPEIKEFVNGVSGRYDPFFNPEIQKAVQKSEQANGTQVSAQTNNVTNTQTNNTTNMQTNSTVSTQTNNAVNAQTNTVPPNNGQTATAQQNNTQAANTSQSNNAQTGTAQQNNPQASPTQPNNVGTAQTVPQYQKQAN</sequence>
<dbReference type="AlphaFoldDB" id="A0A1M5BJI3"/>
<gene>
    <name evidence="3" type="ORF">SAMN02746089_01891</name>
</gene>
<proteinExistence type="predicted"/>
<dbReference type="OrthoDB" id="10006663at2"/>
<feature type="region of interest" description="Disordered" evidence="1">
    <location>
        <begin position="208"/>
        <end position="316"/>
    </location>
</feature>
<keyword evidence="4" id="KW-1185">Reference proteome</keyword>
<reference evidence="3 4" key="1">
    <citation type="submission" date="2016-11" db="EMBL/GenBank/DDBJ databases">
        <authorList>
            <person name="Jaros S."/>
            <person name="Januszkiewicz K."/>
            <person name="Wedrychowicz H."/>
        </authorList>
    </citation>
    <scope>NUCLEOTIDE SEQUENCE [LARGE SCALE GENOMIC DNA]</scope>
    <source>
        <strain evidence="3 4">DSM 17918</strain>
    </source>
</reference>
<organism evidence="3 4">
    <name type="scientific">Caldanaerobius fijiensis DSM 17918</name>
    <dbReference type="NCBI Taxonomy" id="1121256"/>
    <lineage>
        <taxon>Bacteria</taxon>
        <taxon>Bacillati</taxon>
        <taxon>Bacillota</taxon>
        <taxon>Clostridia</taxon>
        <taxon>Thermoanaerobacterales</taxon>
        <taxon>Thermoanaerobacteraceae</taxon>
        <taxon>Caldanaerobius</taxon>
    </lineage>
</organism>
<accession>A0A1M5BJI3</accession>